<keyword evidence="2" id="KW-0812">Transmembrane</keyword>
<protein>
    <submittedName>
        <fullName evidence="5">Multidrug resistance protein, MATE family</fullName>
    </submittedName>
</protein>
<evidence type="ECO:0000256" key="2">
    <source>
        <dbReference type="SAM" id="Phobius"/>
    </source>
</evidence>
<organism evidence="5">
    <name type="scientific">Candidatus Kentrum sp. SD</name>
    <dbReference type="NCBI Taxonomy" id="2126332"/>
    <lineage>
        <taxon>Bacteria</taxon>
        <taxon>Pseudomonadati</taxon>
        <taxon>Pseudomonadota</taxon>
        <taxon>Gammaproteobacteria</taxon>
        <taxon>Candidatus Kentrum</taxon>
    </lineage>
</organism>
<feature type="transmembrane region" description="Helical" evidence="2">
    <location>
        <begin position="292"/>
        <end position="312"/>
    </location>
</feature>
<feature type="transmembrane region" description="Helical" evidence="2">
    <location>
        <begin position="324"/>
        <end position="346"/>
    </location>
</feature>
<dbReference type="Pfam" id="PF01554">
    <property type="entry name" value="MatE"/>
    <property type="match status" value="2"/>
</dbReference>
<feature type="transmembrane region" description="Helical" evidence="2">
    <location>
        <begin position="401"/>
        <end position="423"/>
    </location>
</feature>
<evidence type="ECO:0000313" key="4">
    <source>
        <dbReference type="EMBL" id="VFK48466.1"/>
    </source>
</evidence>
<feature type="transmembrane region" description="Helical" evidence="2">
    <location>
        <begin position="23"/>
        <end position="45"/>
    </location>
</feature>
<accession>A0A451BMI8</accession>
<dbReference type="AlphaFoldDB" id="A0A451BMI8"/>
<keyword evidence="2" id="KW-0472">Membrane</keyword>
<keyword evidence="2" id="KW-1133">Transmembrane helix</keyword>
<proteinExistence type="predicted"/>
<dbReference type="EMBL" id="CAADFR010000131">
    <property type="protein sequence ID" value="VFK42867.1"/>
    <property type="molecule type" value="Genomic_DNA"/>
</dbReference>
<feature type="transmembrane region" description="Helical" evidence="2">
    <location>
        <begin position="57"/>
        <end position="80"/>
    </location>
</feature>
<dbReference type="PANTHER" id="PTHR43298">
    <property type="entry name" value="MULTIDRUG RESISTANCE PROTEIN NORM-RELATED"/>
    <property type="match status" value="1"/>
</dbReference>
<dbReference type="NCBIfam" id="TIGR00797">
    <property type="entry name" value="matE"/>
    <property type="match status" value="1"/>
</dbReference>
<dbReference type="GO" id="GO:0042910">
    <property type="term" value="F:xenobiotic transmembrane transporter activity"/>
    <property type="evidence" value="ECO:0007669"/>
    <property type="project" value="InterPro"/>
</dbReference>
<sequence length="465" mass="51024">MTGKASLSNLPTLSDLRAILKTALPLGIGYIGTMLIGVTDTIMLGHLSPNALSAAGLALSVSNIILVIGWGMVFPILVFVSRRCGRECPRSRIPWKIIRQNLWVCGILFVPSCVVLWNTTPILLLTGQNPLLARMAGEYMDYYLWAVFPAVARYGFALALIAMHRTGIIAFITWLEVVLNIILDYGLIFGKFGFPTMGMAGAGLASIIVYAFGHTVFFFCIFDFRRFLRSITVRRVWRPSRNILGQFFRLGWPKSLEWLITHAIFSVFALLAGWIGILAVAAHTIALQTIVMVSYTLSLAVAEIVTVRVAAASAQGNHPRIWRALNGGVVVLLLLLSPLVALFWLFPEWVVVLFIGSEVRETHTLLPLASPLIVLIGLFVITDGLRIVGSQALNGLTDMKMPALVAGLTYWGIALPLGAWLGFSMELGVRGFWIGLIVGTAMSAMGYLNRFQRLVWNFGAISSSR</sequence>
<feature type="transmembrane region" description="Helical" evidence="2">
    <location>
        <begin position="429"/>
        <end position="448"/>
    </location>
</feature>
<dbReference type="InterPro" id="IPR050222">
    <property type="entry name" value="MATE_MdtK"/>
</dbReference>
<feature type="transmembrane region" description="Helical" evidence="2">
    <location>
        <begin position="101"/>
        <end position="122"/>
    </location>
</feature>
<feature type="transmembrane region" description="Helical" evidence="2">
    <location>
        <begin position="200"/>
        <end position="222"/>
    </location>
</feature>
<dbReference type="PANTHER" id="PTHR43298:SF2">
    <property type="entry name" value="FMN_FAD EXPORTER YEEO-RELATED"/>
    <property type="match status" value="1"/>
</dbReference>
<evidence type="ECO:0000313" key="5">
    <source>
        <dbReference type="EMBL" id="VFK79474.1"/>
    </source>
</evidence>
<dbReference type="EMBL" id="CAADFU010000125">
    <property type="protein sequence ID" value="VFK48466.1"/>
    <property type="molecule type" value="Genomic_DNA"/>
</dbReference>
<reference evidence="5" key="1">
    <citation type="submission" date="2019-02" db="EMBL/GenBank/DDBJ databases">
        <authorList>
            <person name="Gruber-Vodicka R. H."/>
            <person name="Seah K. B. B."/>
        </authorList>
    </citation>
    <scope>NUCLEOTIDE SEQUENCE</scope>
    <source>
        <strain evidence="5">BECK_S127</strain>
        <strain evidence="4">BECK_S1320</strain>
        <strain evidence="3">BECK_S1321</strain>
    </source>
</reference>
<name>A0A451BMI8_9GAMM</name>
<dbReference type="EMBL" id="CAADHB010000051">
    <property type="protein sequence ID" value="VFK79474.1"/>
    <property type="molecule type" value="Genomic_DNA"/>
</dbReference>
<feature type="transmembrane region" description="Helical" evidence="2">
    <location>
        <begin position="142"/>
        <end position="161"/>
    </location>
</feature>
<feature type="transmembrane region" description="Helical" evidence="2">
    <location>
        <begin position="259"/>
        <end position="286"/>
    </location>
</feature>
<gene>
    <name evidence="5" type="ORF">BECKSD772D_GA0070982_10517</name>
    <name evidence="4" type="ORF">BECKSD772E_GA0070983_11256</name>
    <name evidence="3" type="ORF">BECKSD772F_GA0070984_11316</name>
</gene>
<feature type="transmembrane region" description="Helical" evidence="2">
    <location>
        <begin position="168"/>
        <end position="188"/>
    </location>
</feature>
<dbReference type="GO" id="GO:0015297">
    <property type="term" value="F:antiporter activity"/>
    <property type="evidence" value="ECO:0007669"/>
    <property type="project" value="InterPro"/>
</dbReference>
<feature type="transmembrane region" description="Helical" evidence="2">
    <location>
        <begin position="366"/>
        <end position="389"/>
    </location>
</feature>
<evidence type="ECO:0000256" key="1">
    <source>
        <dbReference type="ARBA" id="ARBA00022448"/>
    </source>
</evidence>
<keyword evidence="1" id="KW-0813">Transport</keyword>
<dbReference type="GO" id="GO:0005886">
    <property type="term" value="C:plasma membrane"/>
    <property type="evidence" value="ECO:0007669"/>
    <property type="project" value="TreeGrafter"/>
</dbReference>
<dbReference type="InterPro" id="IPR002528">
    <property type="entry name" value="MATE_fam"/>
</dbReference>
<evidence type="ECO:0000313" key="3">
    <source>
        <dbReference type="EMBL" id="VFK42867.1"/>
    </source>
</evidence>